<dbReference type="PANTHER" id="PTHR24104:SF47">
    <property type="entry name" value="E3 UBIQUITIN-PROTEIN LIGASE NHLRC1"/>
    <property type="match status" value="1"/>
</dbReference>
<keyword evidence="1" id="KW-0175">Coiled coil</keyword>
<name>A0A8B8E894_CRAVI</name>
<dbReference type="InterPro" id="IPR050952">
    <property type="entry name" value="TRIM-NHL_E3_ligases"/>
</dbReference>
<dbReference type="OrthoDB" id="6162434at2759"/>
<dbReference type="GO" id="GO:0000209">
    <property type="term" value="P:protein polyubiquitination"/>
    <property type="evidence" value="ECO:0007669"/>
    <property type="project" value="TreeGrafter"/>
</dbReference>
<sequence length="426" mass="48903">METPCDSDVENLQMGISSLMDVQESLVQEMERNDAEIDEHKQKIGETFKEFKADVLQHLSQLEENLQKSVQDVESERKCLRKEIENFKKRGEALESASHQAQENFVKSAESLQRYCNLKAKLKEQKDYFRTQRKHVTKLKVNISKKVGFNEILFKIPDLLQVSHEKVKPETMKKLKCQEKLKVRRWTHTQLPRITGMCYLGDTLVICDHVKERLFTYDTERVWHCFRLARPPWDVTAIEKQKLAVSCSSPTGIQIVDLEFYPSKELGFPRFLPTDFSCYGVEYFEGNLYIASETHIRILRVDGSNLRSLKCPSLSVRYLSVYDTDNIYFTDTNSNSVYCMDSNGRILMVFGSKSLDSPKGIAIGPSTNIIVVNAASSTVIRFTKDGRRVESSKLKNEDKQRLEAVCCNSDACAFAAGQSIYKCQFL</sequence>
<dbReference type="GeneID" id="111132385"/>
<dbReference type="Proteomes" id="UP000694844">
    <property type="component" value="Chromosome 5"/>
</dbReference>
<dbReference type="KEGG" id="cvn:111132385"/>
<evidence type="ECO:0000313" key="3">
    <source>
        <dbReference type="RefSeq" id="XP_022335894.1"/>
    </source>
</evidence>
<evidence type="ECO:0000256" key="1">
    <source>
        <dbReference type="SAM" id="Coils"/>
    </source>
</evidence>
<dbReference type="Gene3D" id="2.120.10.30">
    <property type="entry name" value="TolB, C-terminal domain"/>
    <property type="match status" value="1"/>
</dbReference>
<dbReference type="SUPFAM" id="SSF101898">
    <property type="entry name" value="NHL repeat"/>
    <property type="match status" value="1"/>
</dbReference>
<dbReference type="Gene3D" id="1.20.120.20">
    <property type="entry name" value="Apolipoprotein"/>
    <property type="match status" value="1"/>
</dbReference>
<reference evidence="3" key="1">
    <citation type="submission" date="2025-08" db="UniProtKB">
        <authorList>
            <consortium name="RefSeq"/>
        </authorList>
    </citation>
    <scope>IDENTIFICATION</scope>
    <source>
        <tissue evidence="3">Whole sample</tissue>
    </source>
</reference>
<feature type="coiled-coil region" evidence="1">
    <location>
        <begin position="23"/>
        <end position="104"/>
    </location>
</feature>
<accession>A0A8B8E894</accession>
<gene>
    <name evidence="3" type="primary">LOC111132385</name>
</gene>
<evidence type="ECO:0000313" key="2">
    <source>
        <dbReference type="Proteomes" id="UP000694844"/>
    </source>
</evidence>
<proteinExistence type="predicted"/>
<keyword evidence="2" id="KW-1185">Reference proteome</keyword>
<dbReference type="InterPro" id="IPR011042">
    <property type="entry name" value="6-blade_b-propeller_TolB-like"/>
</dbReference>
<protein>
    <submittedName>
        <fullName evidence="3">Uncharacterized protein LOC111132385</fullName>
    </submittedName>
</protein>
<dbReference type="PANTHER" id="PTHR24104">
    <property type="entry name" value="E3 UBIQUITIN-PROTEIN LIGASE NHLRC1-RELATED"/>
    <property type="match status" value="1"/>
</dbReference>
<organism evidence="2 3">
    <name type="scientific">Crassostrea virginica</name>
    <name type="common">Eastern oyster</name>
    <dbReference type="NCBI Taxonomy" id="6565"/>
    <lineage>
        <taxon>Eukaryota</taxon>
        <taxon>Metazoa</taxon>
        <taxon>Spiralia</taxon>
        <taxon>Lophotrochozoa</taxon>
        <taxon>Mollusca</taxon>
        <taxon>Bivalvia</taxon>
        <taxon>Autobranchia</taxon>
        <taxon>Pteriomorphia</taxon>
        <taxon>Ostreida</taxon>
        <taxon>Ostreoidea</taxon>
        <taxon>Ostreidae</taxon>
        <taxon>Crassostrea</taxon>
    </lineage>
</organism>
<dbReference type="GO" id="GO:0043161">
    <property type="term" value="P:proteasome-mediated ubiquitin-dependent protein catabolic process"/>
    <property type="evidence" value="ECO:0007669"/>
    <property type="project" value="TreeGrafter"/>
</dbReference>
<dbReference type="GO" id="GO:0061630">
    <property type="term" value="F:ubiquitin protein ligase activity"/>
    <property type="evidence" value="ECO:0007669"/>
    <property type="project" value="TreeGrafter"/>
</dbReference>
<dbReference type="AlphaFoldDB" id="A0A8B8E894"/>
<dbReference type="RefSeq" id="XP_022335894.1">
    <property type="nucleotide sequence ID" value="XM_022480186.1"/>
</dbReference>